<dbReference type="NCBIfam" id="TIGR00696">
    <property type="entry name" value="wecG_tagA_cpsF"/>
    <property type="match status" value="1"/>
</dbReference>
<dbReference type="InterPro" id="IPR004629">
    <property type="entry name" value="WecG_TagA_CpsF"/>
</dbReference>
<gene>
    <name evidence="4" type="ORF">ATN00_15720</name>
</gene>
<evidence type="ECO:0000313" key="5">
    <source>
        <dbReference type="Proteomes" id="UP000056968"/>
    </source>
</evidence>
<dbReference type="KEGG" id="sbd:ATN00_15720"/>
<protein>
    <submittedName>
        <fullName evidence="4">Glycosyltransferase</fullName>
    </submittedName>
</protein>
<dbReference type="STRING" id="1332080.ATN00_15720"/>
<keyword evidence="5" id="KW-1185">Reference proteome</keyword>
<accession>A0A0S3F1N1</accession>
<dbReference type="EMBL" id="CP013264">
    <property type="protein sequence ID" value="ALR21523.1"/>
    <property type="molecule type" value="Genomic_DNA"/>
</dbReference>
<dbReference type="Pfam" id="PF03808">
    <property type="entry name" value="Glyco_tran_WecG"/>
    <property type="match status" value="1"/>
</dbReference>
<keyword evidence="2 4" id="KW-0808">Transferase</keyword>
<sequence>MSAQQALPRPQPARPGNSEHGGGAPIARVGGVPVSTLSLQALIRKMLEDAPLRRSLNERAALIFDCNGQGLSMNASDPAFRADLAQADLIHADGQIIVAASRWLGGPVIANRSSTTDMFMDSLKDAAAAGVSYYLLGGEETVNAQCARRITEIAPGLNVAGRRNGFWTRDEEDAVIDAINAAAPDVLWVGTGKPREQAFCVRNRDRIKAGWIVTCGGLFNYVTGDYPRAPMWMQEAGLEWLHRMATRPRQLAWRYLTTNPHALWLIWKHRHG</sequence>
<evidence type="ECO:0000256" key="1">
    <source>
        <dbReference type="ARBA" id="ARBA00022676"/>
    </source>
</evidence>
<name>A0A0S3F1N1_9SPHN</name>
<dbReference type="CDD" id="cd06533">
    <property type="entry name" value="Glyco_transf_WecG_TagA"/>
    <property type="match status" value="1"/>
</dbReference>
<proteinExistence type="predicted"/>
<evidence type="ECO:0000313" key="4">
    <source>
        <dbReference type="EMBL" id="ALR21523.1"/>
    </source>
</evidence>
<dbReference type="RefSeq" id="WP_062066145.1">
    <property type="nucleotide sequence ID" value="NZ_CP013264.1"/>
</dbReference>
<reference evidence="4 5" key="1">
    <citation type="submission" date="2015-11" db="EMBL/GenBank/DDBJ databases">
        <title>A Two-component Flavoprotein Monooxygenase System MeaXY Responsible for para-Hydroxylation of 2-Methyl-6-ethylaniline and 2,6-Diethylaniline in Sphingobium baderi DE-13.</title>
        <authorList>
            <person name="Cheng M."/>
            <person name="Meng Q."/>
            <person name="Yang Y."/>
            <person name="Chu C."/>
            <person name="Yan X."/>
            <person name="He J."/>
            <person name="Li S."/>
        </authorList>
    </citation>
    <scope>NUCLEOTIDE SEQUENCE [LARGE SCALE GENOMIC DNA]</scope>
    <source>
        <strain evidence="4 5">DE-13</strain>
    </source>
</reference>
<dbReference type="GO" id="GO:0016758">
    <property type="term" value="F:hexosyltransferase activity"/>
    <property type="evidence" value="ECO:0007669"/>
    <property type="project" value="TreeGrafter"/>
</dbReference>
<dbReference type="PANTHER" id="PTHR34136">
    <property type="match status" value="1"/>
</dbReference>
<dbReference type="OrthoDB" id="9771846at2"/>
<evidence type="ECO:0000256" key="2">
    <source>
        <dbReference type="ARBA" id="ARBA00022679"/>
    </source>
</evidence>
<dbReference type="Proteomes" id="UP000056968">
    <property type="component" value="Chromosome"/>
</dbReference>
<dbReference type="AlphaFoldDB" id="A0A0S3F1N1"/>
<keyword evidence="1" id="KW-0328">Glycosyltransferase</keyword>
<dbReference type="PANTHER" id="PTHR34136:SF1">
    <property type="entry name" value="UDP-N-ACETYL-D-MANNOSAMINURONIC ACID TRANSFERASE"/>
    <property type="match status" value="1"/>
</dbReference>
<organism evidence="4 5">
    <name type="scientific">Sphingobium baderi</name>
    <dbReference type="NCBI Taxonomy" id="1332080"/>
    <lineage>
        <taxon>Bacteria</taxon>
        <taxon>Pseudomonadati</taxon>
        <taxon>Pseudomonadota</taxon>
        <taxon>Alphaproteobacteria</taxon>
        <taxon>Sphingomonadales</taxon>
        <taxon>Sphingomonadaceae</taxon>
        <taxon>Sphingobium</taxon>
    </lineage>
</organism>
<feature type="region of interest" description="Disordered" evidence="3">
    <location>
        <begin position="1"/>
        <end position="29"/>
    </location>
</feature>
<evidence type="ECO:0000256" key="3">
    <source>
        <dbReference type="SAM" id="MobiDB-lite"/>
    </source>
</evidence>